<evidence type="ECO:0000313" key="3">
    <source>
        <dbReference type="EMBL" id="QKH22545.1"/>
    </source>
</evidence>
<geneLocation type="plasmid" evidence="3 5">
    <name>unnamed2</name>
</geneLocation>
<dbReference type="EMBL" id="CP009333">
    <property type="protein sequence ID" value="AJG73766.1"/>
    <property type="molecule type" value="Genomic_DNA"/>
</dbReference>
<reference evidence="2 4" key="1">
    <citation type="journal article" date="2015" name="Genome Announc.">
        <title>Complete genome sequences for 35 biothreat assay-relevant bacillus species.</title>
        <authorList>
            <person name="Johnson S.L."/>
            <person name="Daligault H.E."/>
            <person name="Davenport K.W."/>
            <person name="Jaissle J."/>
            <person name="Frey K.G."/>
            <person name="Ladner J.T."/>
            <person name="Broomall S.M."/>
            <person name="Bishop-Lilly K.A."/>
            <person name="Bruce D.C."/>
            <person name="Gibbons H.S."/>
            <person name="Coyne S.R."/>
            <person name="Lo C.C."/>
            <person name="Meincke L."/>
            <person name="Munk A.C."/>
            <person name="Koroleva G.I."/>
            <person name="Rosenzweig C.N."/>
            <person name="Palacios G.F."/>
            <person name="Redden C.L."/>
            <person name="Minogue T.D."/>
            <person name="Chain P.S."/>
        </authorList>
    </citation>
    <scope>NUCLEOTIDE SEQUENCE [LARGE SCALE GENOMIC DNA]</scope>
    <source>
        <strain evidence="2 4">HD1011</strain>
        <plasmid evidence="2 4">4</plasmid>
    </source>
</reference>
<keyword evidence="1" id="KW-0812">Transmembrane</keyword>
<dbReference type="RefSeq" id="WP_000378294.1">
    <property type="nucleotide sequence ID" value="NZ_CP009333.1"/>
</dbReference>
<keyword evidence="1" id="KW-1133">Transmembrane helix</keyword>
<dbReference type="EMBL" id="CP053978">
    <property type="protein sequence ID" value="QKH22545.1"/>
    <property type="molecule type" value="Genomic_DNA"/>
</dbReference>
<feature type="transmembrane region" description="Helical" evidence="1">
    <location>
        <begin position="12"/>
        <end position="34"/>
    </location>
</feature>
<geneLocation type="plasmid" evidence="2 4">
    <name>4</name>
</geneLocation>
<dbReference type="PROSITE" id="PS51257">
    <property type="entry name" value="PROKAR_LIPOPROTEIN"/>
    <property type="match status" value="1"/>
</dbReference>
<keyword evidence="3" id="KW-0614">Plasmid</keyword>
<keyword evidence="1" id="KW-0472">Membrane</keyword>
<dbReference type="Proteomes" id="UP000501107">
    <property type="component" value="Plasmid unnamed2"/>
</dbReference>
<reference evidence="3 5" key="2">
    <citation type="submission" date="2020-05" db="EMBL/GenBank/DDBJ databases">
        <title>FDA dAtabase for Regulatory Grade micrObial Sequences (FDA-ARGOS): Supporting development and validation of Infectious Disease Dx tests.</title>
        <authorList>
            <person name="Nelson B."/>
            <person name="Plummer A."/>
            <person name="Tallon L."/>
            <person name="Sadzewicz L."/>
            <person name="Zhao X."/>
            <person name="Vavikolanu K."/>
            <person name="Mehta A."/>
            <person name="Aluvathingal J."/>
            <person name="Nadendla S."/>
            <person name="Myers T."/>
            <person name="Yan Y."/>
            <person name="Sichtig H."/>
        </authorList>
    </citation>
    <scope>NUCLEOTIDE SEQUENCE [LARGE SCALE GENOMIC DNA]</scope>
    <source>
        <strain evidence="3 5">FDAARGOS_795</strain>
        <plasmid evidence="3 5">unnamed2</plasmid>
    </source>
</reference>
<evidence type="ECO:0000313" key="4">
    <source>
        <dbReference type="Proteomes" id="UP000031876"/>
    </source>
</evidence>
<evidence type="ECO:0000313" key="2">
    <source>
        <dbReference type="EMBL" id="AJG73766.1"/>
    </source>
</evidence>
<proteinExistence type="predicted"/>
<name>A0A0B5NIF9_BACTU</name>
<evidence type="ECO:0000256" key="1">
    <source>
        <dbReference type="SAM" id="Phobius"/>
    </source>
</evidence>
<gene>
    <name evidence="2" type="ORF">BF38_6274</name>
    <name evidence="3" type="ORF">FOC89_00735</name>
</gene>
<sequence length="149" mass="17386">MDSQTKKNTRSIKGLIKILSITILVVGCLVYIGISLDDYHDKITKEHNTKIEQTHENIKIAEEMIEKELHISRKYFKMLGTRIFLFASEETELNTNTDAYWVSKNLTCAVQVDGENYRVVFETQRVATENEELEMYEPVKIIKIIKEQK</sequence>
<dbReference type="AlphaFoldDB" id="A0A0B5NIF9"/>
<dbReference type="KEGG" id="btw:BF38_6274"/>
<dbReference type="Proteomes" id="UP000031876">
    <property type="component" value="Plasmid 4"/>
</dbReference>
<organism evidence="3 5">
    <name type="scientific">Bacillus thuringiensis</name>
    <dbReference type="NCBI Taxonomy" id="1428"/>
    <lineage>
        <taxon>Bacteria</taxon>
        <taxon>Bacillati</taxon>
        <taxon>Bacillota</taxon>
        <taxon>Bacilli</taxon>
        <taxon>Bacillales</taxon>
        <taxon>Bacillaceae</taxon>
        <taxon>Bacillus</taxon>
        <taxon>Bacillus cereus group</taxon>
    </lineage>
</organism>
<accession>A0A0B5NIF9</accession>
<evidence type="ECO:0000313" key="5">
    <source>
        <dbReference type="Proteomes" id="UP000501107"/>
    </source>
</evidence>
<protein>
    <submittedName>
        <fullName evidence="3">Uncharacterized protein</fullName>
    </submittedName>
</protein>